<dbReference type="GO" id="GO:0005840">
    <property type="term" value="C:ribosome"/>
    <property type="evidence" value="ECO:0007669"/>
    <property type="project" value="InterPro"/>
</dbReference>
<keyword evidence="2 5" id="KW-0690">Ribosome biogenesis</keyword>
<dbReference type="GO" id="GO:0005737">
    <property type="term" value="C:cytoplasm"/>
    <property type="evidence" value="ECO:0007669"/>
    <property type="project" value="UniProtKB-SubCell"/>
</dbReference>
<evidence type="ECO:0000313" key="9">
    <source>
        <dbReference type="Proteomes" id="UP000824091"/>
    </source>
</evidence>
<name>A0A9D1I3H9_9FIRM</name>
<comment type="subunit">
    <text evidence="5">Binds ribosomal protein uS19.</text>
</comment>
<dbReference type="InterPro" id="IPR011033">
    <property type="entry name" value="PRC_barrel-like_sf"/>
</dbReference>
<dbReference type="HAMAP" id="MF_00014">
    <property type="entry name" value="Ribosome_mat_RimM"/>
    <property type="match status" value="1"/>
</dbReference>
<proteinExistence type="inferred from homology"/>
<keyword evidence="4 5" id="KW-0143">Chaperone</keyword>
<sequence length="191" mass="21060">METKKDMQKITIGKIVNAVGLKGEVRIYSYSDRKERFEELESLILTGKNGDRTYQVENIRYQKNMVIAKLAGVDDRNGAEALKDHDVNITESQLPDLEEDTFFIKDLIGCSAADEAGGKVFGVIEDVIQNSAQDIYVIRLEQGGQAMIPAVGQFVREVDIKKKIVTIRVIPGLLPDSDDEAPEGSKGGTEA</sequence>
<dbReference type="NCBIfam" id="TIGR02273">
    <property type="entry name" value="16S_RimM"/>
    <property type="match status" value="1"/>
</dbReference>
<protein>
    <recommendedName>
        <fullName evidence="5">Ribosome maturation factor RimM</fullName>
    </recommendedName>
</protein>
<dbReference type="AlphaFoldDB" id="A0A9D1I3H9"/>
<dbReference type="InterPro" id="IPR009000">
    <property type="entry name" value="Transl_B-barrel_sf"/>
</dbReference>
<dbReference type="Gene3D" id="2.30.30.240">
    <property type="entry name" value="PRC-barrel domain"/>
    <property type="match status" value="1"/>
</dbReference>
<dbReference type="Proteomes" id="UP000824091">
    <property type="component" value="Unassembled WGS sequence"/>
</dbReference>
<reference evidence="8" key="2">
    <citation type="journal article" date="2021" name="PeerJ">
        <title>Extensive microbial diversity within the chicken gut microbiome revealed by metagenomics and culture.</title>
        <authorList>
            <person name="Gilroy R."/>
            <person name="Ravi A."/>
            <person name="Getino M."/>
            <person name="Pursley I."/>
            <person name="Horton D.L."/>
            <person name="Alikhan N.F."/>
            <person name="Baker D."/>
            <person name="Gharbi K."/>
            <person name="Hall N."/>
            <person name="Watson M."/>
            <person name="Adriaenssens E.M."/>
            <person name="Foster-Nyarko E."/>
            <person name="Jarju S."/>
            <person name="Secka A."/>
            <person name="Antonio M."/>
            <person name="Oren A."/>
            <person name="Chaudhuri R.R."/>
            <person name="La Ragione R."/>
            <person name="Hildebrand F."/>
            <person name="Pallen M.J."/>
        </authorList>
    </citation>
    <scope>NUCLEOTIDE SEQUENCE</scope>
    <source>
        <strain evidence="8">11300</strain>
    </source>
</reference>
<dbReference type="GO" id="GO:0006364">
    <property type="term" value="P:rRNA processing"/>
    <property type="evidence" value="ECO:0007669"/>
    <property type="project" value="UniProtKB-UniRule"/>
</dbReference>
<dbReference type="PANTHER" id="PTHR33692">
    <property type="entry name" value="RIBOSOME MATURATION FACTOR RIMM"/>
    <property type="match status" value="1"/>
</dbReference>
<comment type="caution">
    <text evidence="8">The sequence shown here is derived from an EMBL/GenBank/DDBJ whole genome shotgun (WGS) entry which is preliminary data.</text>
</comment>
<dbReference type="SUPFAM" id="SSF50346">
    <property type="entry name" value="PRC-barrel domain"/>
    <property type="match status" value="1"/>
</dbReference>
<evidence type="ECO:0000259" key="6">
    <source>
        <dbReference type="Pfam" id="PF01782"/>
    </source>
</evidence>
<dbReference type="GO" id="GO:0043022">
    <property type="term" value="F:ribosome binding"/>
    <property type="evidence" value="ECO:0007669"/>
    <property type="project" value="InterPro"/>
</dbReference>
<dbReference type="GO" id="GO:0042274">
    <property type="term" value="P:ribosomal small subunit biogenesis"/>
    <property type="evidence" value="ECO:0007669"/>
    <property type="project" value="UniProtKB-UniRule"/>
</dbReference>
<dbReference type="Pfam" id="PF01782">
    <property type="entry name" value="RimM"/>
    <property type="match status" value="1"/>
</dbReference>
<dbReference type="InterPro" id="IPR011961">
    <property type="entry name" value="RimM"/>
</dbReference>
<evidence type="ECO:0000256" key="5">
    <source>
        <dbReference type="HAMAP-Rule" id="MF_00014"/>
    </source>
</evidence>
<dbReference type="Gene3D" id="2.40.30.60">
    <property type="entry name" value="RimM"/>
    <property type="match status" value="1"/>
</dbReference>
<keyword evidence="3 5" id="KW-0698">rRNA processing</keyword>
<comment type="function">
    <text evidence="5">An accessory protein needed during the final step in the assembly of 30S ribosomal subunit, possibly for assembly of the head region. Essential for efficient processing of 16S rRNA. May be needed both before and after RbfA during the maturation of 16S rRNA. It has affinity for free ribosomal 30S subunits but not for 70S ribosomes.</text>
</comment>
<organism evidence="8 9">
    <name type="scientific">Candidatus Fimisoma avicola</name>
    <dbReference type="NCBI Taxonomy" id="2840826"/>
    <lineage>
        <taxon>Bacteria</taxon>
        <taxon>Bacillati</taxon>
        <taxon>Bacillota</taxon>
        <taxon>Clostridia</taxon>
        <taxon>Eubacteriales</taxon>
        <taxon>Candidatus Fimisoma</taxon>
    </lineage>
</organism>
<gene>
    <name evidence="5 8" type="primary">rimM</name>
    <name evidence="8" type="ORF">IAD16_02830</name>
</gene>
<evidence type="ECO:0000313" key="8">
    <source>
        <dbReference type="EMBL" id="HIU27302.1"/>
    </source>
</evidence>
<comment type="similarity">
    <text evidence="5">Belongs to the RimM family.</text>
</comment>
<evidence type="ECO:0000256" key="1">
    <source>
        <dbReference type="ARBA" id="ARBA00022490"/>
    </source>
</evidence>
<feature type="domain" description="Ribosome maturation factor RimM PRC barrel" evidence="7">
    <location>
        <begin position="105"/>
        <end position="168"/>
    </location>
</feature>
<dbReference type="Pfam" id="PF24986">
    <property type="entry name" value="PRC_RimM"/>
    <property type="match status" value="1"/>
</dbReference>
<evidence type="ECO:0000259" key="7">
    <source>
        <dbReference type="Pfam" id="PF24986"/>
    </source>
</evidence>
<keyword evidence="1 5" id="KW-0963">Cytoplasm</keyword>
<dbReference type="InterPro" id="IPR056792">
    <property type="entry name" value="PRC_RimM"/>
</dbReference>
<dbReference type="SUPFAM" id="SSF50447">
    <property type="entry name" value="Translation proteins"/>
    <property type="match status" value="1"/>
</dbReference>
<evidence type="ECO:0000256" key="4">
    <source>
        <dbReference type="ARBA" id="ARBA00023186"/>
    </source>
</evidence>
<accession>A0A9D1I3H9</accession>
<reference evidence="8" key="1">
    <citation type="submission" date="2020-10" db="EMBL/GenBank/DDBJ databases">
        <authorList>
            <person name="Gilroy R."/>
        </authorList>
    </citation>
    <scope>NUCLEOTIDE SEQUENCE</scope>
    <source>
        <strain evidence="8">11300</strain>
    </source>
</reference>
<comment type="subcellular location">
    <subcellularLocation>
        <location evidence="5">Cytoplasm</location>
    </subcellularLocation>
</comment>
<dbReference type="InterPro" id="IPR036976">
    <property type="entry name" value="RimM_N_sf"/>
</dbReference>
<dbReference type="PANTHER" id="PTHR33692:SF1">
    <property type="entry name" value="RIBOSOME MATURATION FACTOR RIMM"/>
    <property type="match status" value="1"/>
</dbReference>
<evidence type="ECO:0000256" key="2">
    <source>
        <dbReference type="ARBA" id="ARBA00022517"/>
    </source>
</evidence>
<dbReference type="InterPro" id="IPR002676">
    <property type="entry name" value="RimM_N"/>
</dbReference>
<feature type="domain" description="RimM N-terminal" evidence="6">
    <location>
        <begin position="11"/>
        <end position="93"/>
    </location>
</feature>
<dbReference type="EMBL" id="DVMO01000044">
    <property type="protein sequence ID" value="HIU27302.1"/>
    <property type="molecule type" value="Genomic_DNA"/>
</dbReference>
<evidence type="ECO:0000256" key="3">
    <source>
        <dbReference type="ARBA" id="ARBA00022552"/>
    </source>
</evidence>
<comment type="domain">
    <text evidence="5">The PRC barrel domain binds ribosomal protein uS19.</text>
</comment>